<dbReference type="InterPro" id="IPR022837">
    <property type="entry name" value="MsrQ-like"/>
</dbReference>
<evidence type="ECO:0000256" key="2">
    <source>
        <dbReference type="ARBA" id="ARBA00022448"/>
    </source>
</evidence>
<feature type="transmembrane region" description="Helical" evidence="7">
    <location>
        <begin position="182"/>
        <end position="201"/>
    </location>
</feature>
<feature type="transmembrane region" description="Helical" evidence="7">
    <location>
        <begin position="159"/>
        <end position="176"/>
    </location>
</feature>
<dbReference type="Pfam" id="PF01794">
    <property type="entry name" value="Ferric_reduct"/>
    <property type="match status" value="1"/>
</dbReference>
<keyword evidence="7" id="KW-0479">Metal-binding</keyword>
<evidence type="ECO:0000313" key="10">
    <source>
        <dbReference type="Proteomes" id="UP001196870"/>
    </source>
</evidence>
<comment type="cofactor">
    <cofactor evidence="7">
        <name>FMN</name>
        <dbReference type="ChEBI" id="CHEBI:58210"/>
    </cofactor>
    <text evidence="7">Binds 1 FMN per subunit.</text>
</comment>
<keyword evidence="10" id="KW-1185">Reference proteome</keyword>
<keyword evidence="7" id="KW-0349">Heme</keyword>
<evidence type="ECO:0000313" key="9">
    <source>
        <dbReference type="EMBL" id="MBR0669205.1"/>
    </source>
</evidence>
<dbReference type="PANTHER" id="PTHR36964:SF1">
    <property type="entry name" value="PROTEIN-METHIONINE-SULFOXIDE REDUCTASE HEME-BINDING SUBUNIT MSRQ"/>
    <property type="match status" value="1"/>
</dbReference>
<keyword evidence="7" id="KW-0249">Electron transport</keyword>
<evidence type="ECO:0000256" key="6">
    <source>
        <dbReference type="ARBA" id="ARBA00023136"/>
    </source>
</evidence>
<keyword evidence="7" id="KW-0288">FMN</keyword>
<feature type="transmembrane region" description="Helical" evidence="7">
    <location>
        <begin position="61"/>
        <end position="78"/>
    </location>
</feature>
<feature type="transmembrane region" description="Helical" evidence="7">
    <location>
        <begin position="254"/>
        <end position="274"/>
    </location>
</feature>
<dbReference type="EMBL" id="JAAGBB010000089">
    <property type="protein sequence ID" value="MBR0669205.1"/>
    <property type="molecule type" value="Genomic_DNA"/>
</dbReference>
<keyword evidence="7" id="KW-0285">Flavoprotein</keyword>
<feature type="domain" description="Ferric oxidoreductase" evidence="8">
    <location>
        <begin position="61"/>
        <end position="170"/>
    </location>
</feature>
<evidence type="ECO:0000259" key="8">
    <source>
        <dbReference type="Pfam" id="PF01794"/>
    </source>
</evidence>
<organism evidence="9 10">
    <name type="scientific">Plastoroseomonas hellenica</name>
    <dbReference type="NCBI Taxonomy" id="2687306"/>
    <lineage>
        <taxon>Bacteria</taxon>
        <taxon>Pseudomonadati</taxon>
        <taxon>Pseudomonadota</taxon>
        <taxon>Alphaproteobacteria</taxon>
        <taxon>Acetobacterales</taxon>
        <taxon>Acetobacteraceae</taxon>
        <taxon>Plastoroseomonas</taxon>
    </lineage>
</organism>
<dbReference type="PANTHER" id="PTHR36964">
    <property type="entry name" value="PROTEIN-METHIONINE-SULFOXIDE REDUCTASE HEME-BINDING SUBUNIT MSRQ"/>
    <property type="match status" value="1"/>
</dbReference>
<keyword evidence="3 7" id="KW-0812">Transmembrane</keyword>
<comment type="caution">
    <text evidence="7">Lacks conserved residue(s) required for the propagation of feature annotation.</text>
</comment>
<feature type="transmembrane region" description="Helical" evidence="7">
    <location>
        <begin position="120"/>
        <end position="139"/>
    </location>
</feature>
<comment type="function">
    <text evidence="7">Part of the MsrPQ system that repairs oxidized periplasmic proteins containing methionine sulfoxide residues (Met-O), using respiratory chain electrons. Thus protects these proteins from oxidative-stress damage caused by reactive species of oxygen and chlorine generated by the host defense mechanisms. MsrPQ is essential for the maintenance of envelope integrity under bleach stress, rescuing a wide series of structurally unrelated periplasmic proteins from methionine oxidation. MsrQ provides electrons for reduction to the reductase catalytic subunit MsrP, using the quinone pool of the respiratory chain.</text>
</comment>
<evidence type="ECO:0000256" key="5">
    <source>
        <dbReference type="ARBA" id="ARBA00023004"/>
    </source>
</evidence>
<reference evidence="10" key="1">
    <citation type="journal article" date="2021" name="Syst. Appl. Microbiol.">
        <title>Roseomonas hellenica sp. nov., isolated from roots of wild-growing Alkanna tinctoria.</title>
        <authorList>
            <person name="Rat A."/>
            <person name="Naranjo H.D."/>
            <person name="Lebbe L."/>
            <person name="Cnockaert M."/>
            <person name="Krigas N."/>
            <person name="Grigoriadou K."/>
            <person name="Maloupa E."/>
            <person name="Willems A."/>
        </authorList>
    </citation>
    <scope>NUCLEOTIDE SEQUENCE [LARGE SCALE GENOMIC DNA]</scope>
    <source>
        <strain evidence="10">LMG 31523</strain>
    </source>
</reference>
<feature type="transmembrane region" description="Helical" evidence="7">
    <location>
        <begin position="213"/>
        <end position="234"/>
    </location>
</feature>
<keyword evidence="7" id="KW-1003">Cell membrane</keyword>
<keyword evidence="4 7" id="KW-1133">Transmembrane helix</keyword>
<accession>A0ABS5F9J1</accession>
<comment type="caution">
    <text evidence="9">The sequence shown here is derived from an EMBL/GenBank/DDBJ whole genome shotgun (WGS) entry which is preliminary data.</text>
</comment>
<comment type="cofactor">
    <cofactor evidence="7">
        <name>heme b</name>
        <dbReference type="ChEBI" id="CHEBI:60344"/>
    </cofactor>
    <text evidence="7">Binds 1 heme b (iron(II)-protoporphyrin IX) group per subunit.</text>
</comment>
<keyword evidence="6 7" id="KW-0472">Membrane</keyword>
<protein>
    <recommendedName>
        <fullName evidence="7">Protein-methionine-sulfoxide reductase heme-binding subunit MsrQ</fullName>
    </recommendedName>
    <alternativeName>
        <fullName evidence="7">Flavocytochrome MsrQ</fullName>
    </alternativeName>
</protein>
<comment type="similarity">
    <text evidence="7">Belongs to the MsrQ family.</text>
</comment>
<keyword evidence="5 7" id="KW-0408">Iron</keyword>
<gene>
    <name evidence="7" type="primary">msrQ</name>
    <name evidence="9" type="ORF">GXW71_32945</name>
</gene>
<keyword evidence="2 7" id="KW-0813">Transport</keyword>
<evidence type="ECO:0000256" key="7">
    <source>
        <dbReference type="HAMAP-Rule" id="MF_01207"/>
    </source>
</evidence>
<comment type="subunit">
    <text evidence="7">Heterodimer of a catalytic subunit (MsrP) and a heme-binding subunit (MsrQ).</text>
</comment>
<proteinExistence type="inferred from homology"/>
<name>A0ABS5F9J1_9PROT</name>
<dbReference type="HAMAP" id="MF_01207">
    <property type="entry name" value="MsrQ"/>
    <property type="match status" value="1"/>
</dbReference>
<dbReference type="InterPro" id="IPR013130">
    <property type="entry name" value="Fe3_Rdtase_TM_dom"/>
</dbReference>
<dbReference type="Proteomes" id="UP001196870">
    <property type="component" value="Unassembled WGS sequence"/>
</dbReference>
<evidence type="ECO:0000256" key="3">
    <source>
        <dbReference type="ARBA" id="ARBA00022692"/>
    </source>
</evidence>
<feature type="transmembrane region" description="Helical" evidence="7">
    <location>
        <begin position="90"/>
        <end position="108"/>
    </location>
</feature>
<feature type="transmembrane region" description="Helical" evidence="7">
    <location>
        <begin position="21"/>
        <end position="41"/>
    </location>
</feature>
<evidence type="ECO:0000256" key="4">
    <source>
        <dbReference type="ARBA" id="ARBA00022989"/>
    </source>
</evidence>
<comment type="subcellular location">
    <subcellularLocation>
        <location evidence="7">Cell membrane</location>
        <topology evidence="7">Multi-pass membrane protein</topology>
    </subcellularLocation>
    <subcellularLocation>
        <location evidence="1">Membrane</location>
        <topology evidence="1">Multi-pass membrane protein</topology>
    </subcellularLocation>
</comment>
<evidence type="ECO:0000256" key="1">
    <source>
        <dbReference type="ARBA" id="ARBA00004141"/>
    </source>
</evidence>
<sequence>MTAMLAAITPWKDRAGAFSSLRLIVFLALLVPAGSLLFDALTGANQPEPLRGAMHDSGTDAIRILLLSLLVTPLRQMLRWPRLAELRRMVGLFALSYALLHLLLYIAYQNWGLLRALSEIALRFYLTIGIIAVLGLTVLGITSTDGWVHRMGGRRWRQLHRAVFVVAALGLLHFMLQAKSDVTEPMLTAGLFLWLAAYRAVAPEGGSPGFWQLLAISLGAALATALGEAGWYALKTGVNARLVLEANLDVSFGLRPALWVLIVGLALTLARDLARRIPRPNRRARRVRAVA</sequence>